<dbReference type="Gene3D" id="3.40.50.720">
    <property type="entry name" value="NAD(P)-binding Rossmann-like Domain"/>
    <property type="match status" value="1"/>
</dbReference>
<dbReference type="PRINTS" id="PR00081">
    <property type="entry name" value="GDHRDH"/>
</dbReference>
<dbReference type="Pfam" id="PF13561">
    <property type="entry name" value="adh_short_C2"/>
    <property type="match status" value="1"/>
</dbReference>
<feature type="non-terminal residue" evidence="4">
    <location>
        <position position="1"/>
    </location>
</feature>
<evidence type="ECO:0000313" key="5">
    <source>
        <dbReference type="Proteomes" id="UP000033483"/>
    </source>
</evidence>
<dbReference type="OrthoDB" id="5307821at2759"/>
<dbReference type="GO" id="GO:0050085">
    <property type="term" value="F:mannitol 2-dehydrogenase (NADP+) activity"/>
    <property type="evidence" value="ECO:0007669"/>
    <property type="project" value="UniProtKB-ARBA"/>
</dbReference>
<evidence type="ECO:0000256" key="1">
    <source>
        <dbReference type="ARBA" id="ARBA00006484"/>
    </source>
</evidence>
<organism evidence="4 5">
    <name type="scientific">Thielaviopsis punctulata</name>
    <dbReference type="NCBI Taxonomy" id="72032"/>
    <lineage>
        <taxon>Eukaryota</taxon>
        <taxon>Fungi</taxon>
        <taxon>Dikarya</taxon>
        <taxon>Ascomycota</taxon>
        <taxon>Pezizomycotina</taxon>
        <taxon>Sordariomycetes</taxon>
        <taxon>Hypocreomycetidae</taxon>
        <taxon>Microascales</taxon>
        <taxon>Ceratocystidaceae</taxon>
        <taxon>Thielaviopsis</taxon>
    </lineage>
</organism>
<dbReference type="EMBL" id="LAEV01001771">
    <property type="protein sequence ID" value="KKA27373.1"/>
    <property type="molecule type" value="Genomic_DNA"/>
</dbReference>
<protein>
    <submittedName>
        <fullName evidence="4">Uncharacterized protein</fullName>
    </submittedName>
</protein>
<gene>
    <name evidence="4" type="ORF">TD95_005454</name>
</gene>
<dbReference type="Proteomes" id="UP000033483">
    <property type="component" value="Unassembled WGS sequence"/>
</dbReference>
<dbReference type="GO" id="GO:0019594">
    <property type="term" value="P:mannitol metabolic process"/>
    <property type="evidence" value="ECO:0007669"/>
    <property type="project" value="UniProtKB-ARBA"/>
</dbReference>
<name>A0A0F4ZBY2_9PEZI</name>
<keyword evidence="3" id="KW-0560">Oxidoreductase</keyword>
<dbReference type="GO" id="GO:0050664">
    <property type="term" value="F:oxidoreductase activity, acting on NAD(P)H, oxygen as acceptor"/>
    <property type="evidence" value="ECO:0007669"/>
    <property type="project" value="TreeGrafter"/>
</dbReference>
<evidence type="ECO:0000256" key="3">
    <source>
        <dbReference type="ARBA" id="ARBA00023002"/>
    </source>
</evidence>
<dbReference type="PRINTS" id="PR00080">
    <property type="entry name" value="SDRFAMILY"/>
</dbReference>
<comment type="similarity">
    <text evidence="1">Belongs to the short-chain dehydrogenases/reductases (SDR) family.</text>
</comment>
<sequence>PTQTKKRKMASVPASAPASFSLQNRVIIVTGGASGLGAAMCRALVAAGASLAIADRNAAGAATVATALHAAFPEARVTTHTVDVGVEEEVAACVAAVVQQHGRVDGLVTSAGFAEGWPAEKYPVDRMRALWGVNVDGTYLFATKVAGWMIDNGVTGSMVFIGSMSGAIVNVPQLQTPYNMSKAAVRHMAASLAVEWAQKGIRVNCISPGYMKTALTEAILEAQPELHPTWVGMTPMKRMGNPEDLDGPVTFLLSDAARFVTGTELKVDGGYTLV</sequence>
<evidence type="ECO:0000313" key="4">
    <source>
        <dbReference type="EMBL" id="KKA27373.1"/>
    </source>
</evidence>
<dbReference type="InterPro" id="IPR002347">
    <property type="entry name" value="SDR_fam"/>
</dbReference>
<keyword evidence="2" id="KW-0521">NADP</keyword>
<reference evidence="4 5" key="1">
    <citation type="submission" date="2015-03" db="EMBL/GenBank/DDBJ databases">
        <authorList>
            <person name="Radwan O."/>
            <person name="Al-Naeli F.A."/>
            <person name="Rendon G.A."/>
            <person name="Fields C."/>
        </authorList>
    </citation>
    <scope>NUCLEOTIDE SEQUENCE [LARGE SCALE GENOMIC DNA]</scope>
    <source>
        <strain evidence="4">CR-DP1</strain>
    </source>
</reference>
<accession>A0A0F4ZBY2</accession>
<dbReference type="InterPro" id="IPR020904">
    <property type="entry name" value="Sc_DH/Rdtase_CS"/>
</dbReference>
<evidence type="ECO:0000256" key="2">
    <source>
        <dbReference type="ARBA" id="ARBA00022857"/>
    </source>
</evidence>
<dbReference type="InterPro" id="IPR036291">
    <property type="entry name" value="NAD(P)-bd_dom_sf"/>
</dbReference>
<dbReference type="AlphaFoldDB" id="A0A0F4ZBY2"/>
<dbReference type="PANTHER" id="PTHR43008">
    <property type="entry name" value="BENZIL REDUCTASE"/>
    <property type="match status" value="1"/>
</dbReference>
<dbReference type="SUPFAM" id="SSF51735">
    <property type="entry name" value="NAD(P)-binding Rossmann-fold domains"/>
    <property type="match status" value="1"/>
</dbReference>
<dbReference type="PANTHER" id="PTHR43008:SF14">
    <property type="entry name" value="DEHYDROGENASE ARBD, PUTATIVE-RELATED"/>
    <property type="match status" value="1"/>
</dbReference>
<comment type="caution">
    <text evidence="4">The sequence shown here is derived from an EMBL/GenBank/DDBJ whole genome shotgun (WGS) entry which is preliminary data.</text>
</comment>
<dbReference type="FunFam" id="3.40.50.720:FF:000090">
    <property type="entry name" value="NADP-dependent mannitol dehydrogenase"/>
    <property type="match status" value="1"/>
</dbReference>
<dbReference type="PROSITE" id="PS00061">
    <property type="entry name" value="ADH_SHORT"/>
    <property type="match status" value="1"/>
</dbReference>
<proteinExistence type="inferred from homology"/>
<keyword evidence="5" id="KW-1185">Reference proteome</keyword>